<name>A0AB39HWK6_9PSED</name>
<reference evidence="1" key="1">
    <citation type="submission" date="2024-07" db="EMBL/GenBank/DDBJ databases">
        <title>Identification and characteristics of a novel species of coltsfoot's symbiotic bacteria.</title>
        <authorList>
            <person name="Juszczyk A."/>
            <person name="Jasielczuk I."/>
            <person name="Gurgul A."/>
            <person name="Rogala M."/>
            <person name="Kowalczyk A."/>
            <person name="Szmatola T."/>
            <person name="Kosecka-Strojek M."/>
            <person name="Arent Z."/>
            <person name="Latowski D."/>
        </authorList>
    </citation>
    <scope>NUCLEOTIDE SEQUENCE</scope>
    <source>
        <strain evidence="1">Hg7Tf</strain>
    </source>
</reference>
<accession>A0AB39HWK6</accession>
<proteinExistence type="predicted"/>
<sequence>MKKGAMVPVLAGAGKSFLTLRTASGCELRLWWYLGVAPFCFFDVPEVLPLNDFGAPGAFVSGYFSNRGFPSVFEGLSVTFWQKGL</sequence>
<organism evidence="1">
    <name type="scientific">Pseudomonas sp. Hg7Tf</name>
    <dbReference type="NCBI Taxonomy" id="3236988"/>
    <lineage>
        <taxon>Bacteria</taxon>
        <taxon>Pseudomonadati</taxon>
        <taxon>Pseudomonadota</taxon>
        <taxon>Gammaproteobacteria</taxon>
        <taxon>Pseudomonadales</taxon>
        <taxon>Pseudomonadaceae</taxon>
        <taxon>Pseudomonas</taxon>
    </lineage>
</organism>
<protein>
    <submittedName>
        <fullName evidence="1">Uncharacterized protein</fullName>
    </submittedName>
</protein>
<evidence type="ECO:0000313" key="1">
    <source>
        <dbReference type="EMBL" id="XDK36654.1"/>
    </source>
</evidence>
<dbReference type="EMBL" id="CP162607">
    <property type="protein sequence ID" value="XDK36654.1"/>
    <property type="molecule type" value="Genomic_DNA"/>
</dbReference>
<dbReference type="RefSeq" id="WP_045180816.1">
    <property type="nucleotide sequence ID" value="NZ_CP162607.1"/>
</dbReference>
<gene>
    <name evidence="1" type="ORF">AB4Y39_23605</name>
</gene>
<dbReference type="AlphaFoldDB" id="A0AB39HWK6"/>